<feature type="transmembrane region" description="Helical" evidence="1">
    <location>
        <begin position="164"/>
        <end position="187"/>
    </location>
</feature>
<evidence type="ECO:0000313" key="3">
    <source>
        <dbReference type="Proteomes" id="UP001212841"/>
    </source>
</evidence>
<feature type="transmembrane region" description="Helical" evidence="1">
    <location>
        <begin position="7"/>
        <end position="28"/>
    </location>
</feature>
<accession>A0AAD5X926</accession>
<sequence>MTSQGPSITRILLAVASAAVGIATYLHLNKVITPALAHTVQTCTAVKDFSSPTLSPDVPKFYGLGLPVLDHFLCFITPFFQTALETPRQRLLSLPLFLIAIPTFAIFAIESSRSSARFFISWFALHSLIFQAVGISVTAPLLWFATWLLTYTGNRHFTTISSSVVGAIGVAITLTAAIVAGLLITFYSPSTTLPFDLSQTQLITAFNLAPILLPVLWVPVKYLTGGTPRRKSTALAGSELAQKLYGGLGILLIPAHIFFLYSTFAVVFGDGPGDRGEGWDKIYQIVFDPQDALQRATHFLVIDAAVLWATLAGWIALEEGRDSFFGLLSFTFKVGPAAGLCFVARIREQRIGREIAARIEEAKVKKAE</sequence>
<feature type="transmembrane region" description="Helical" evidence="1">
    <location>
        <begin position="129"/>
        <end position="152"/>
    </location>
</feature>
<keyword evidence="1" id="KW-0812">Transmembrane</keyword>
<keyword evidence="3" id="KW-1185">Reference proteome</keyword>
<feature type="transmembrane region" description="Helical" evidence="1">
    <location>
        <begin position="324"/>
        <end position="346"/>
    </location>
</feature>
<evidence type="ECO:0000256" key="1">
    <source>
        <dbReference type="SAM" id="Phobius"/>
    </source>
</evidence>
<protein>
    <submittedName>
        <fullName evidence="2">Uncharacterized protein</fullName>
    </submittedName>
</protein>
<comment type="caution">
    <text evidence="2">The sequence shown here is derived from an EMBL/GenBank/DDBJ whole genome shotgun (WGS) entry which is preliminary data.</text>
</comment>
<dbReference type="Proteomes" id="UP001212841">
    <property type="component" value="Unassembled WGS sequence"/>
</dbReference>
<keyword evidence="1" id="KW-0472">Membrane</keyword>
<dbReference type="EMBL" id="JADGJD010000018">
    <property type="protein sequence ID" value="KAJ3056856.1"/>
    <property type="molecule type" value="Genomic_DNA"/>
</dbReference>
<feature type="transmembrane region" description="Helical" evidence="1">
    <location>
        <begin position="296"/>
        <end position="317"/>
    </location>
</feature>
<reference evidence="2" key="1">
    <citation type="submission" date="2020-05" db="EMBL/GenBank/DDBJ databases">
        <title>Phylogenomic resolution of chytrid fungi.</title>
        <authorList>
            <person name="Stajich J.E."/>
            <person name="Amses K."/>
            <person name="Simmons R."/>
            <person name="Seto K."/>
            <person name="Myers J."/>
            <person name="Bonds A."/>
            <person name="Quandt C.A."/>
            <person name="Barry K."/>
            <person name="Liu P."/>
            <person name="Grigoriev I."/>
            <person name="Longcore J.E."/>
            <person name="James T.Y."/>
        </authorList>
    </citation>
    <scope>NUCLEOTIDE SEQUENCE</scope>
    <source>
        <strain evidence="2">JEL0318</strain>
    </source>
</reference>
<evidence type="ECO:0000313" key="2">
    <source>
        <dbReference type="EMBL" id="KAJ3056856.1"/>
    </source>
</evidence>
<feature type="transmembrane region" description="Helical" evidence="1">
    <location>
        <begin position="61"/>
        <end position="80"/>
    </location>
</feature>
<proteinExistence type="predicted"/>
<gene>
    <name evidence="2" type="ORF">HK097_003392</name>
</gene>
<name>A0AAD5X926_9FUNG</name>
<dbReference type="AlphaFoldDB" id="A0AAD5X926"/>
<keyword evidence="1" id="KW-1133">Transmembrane helix</keyword>
<feature type="transmembrane region" description="Helical" evidence="1">
    <location>
        <begin position="244"/>
        <end position="268"/>
    </location>
</feature>
<feature type="transmembrane region" description="Helical" evidence="1">
    <location>
        <begin position="202"/>
        <end position="223"/>
    </location>
</feature>
<feature type="transmembrane region" description="Helical" evidence="1">
    <location>
        <begin position="92"/>
        <end position="109"/>
    </location>
</feature>
<organism evidence="2 3">
    <name type="scientific">Rhizophlyctis rosea</name>
    <dbReference type="NCBI Taxonomy" id="64517"/>
    <lineage>
        <taxon>Eukaryota</taxon>
        <taxon>Fungi</taxon>
        <taxon>Fungi incertae sedis</taxon>
        <taxon>Chytridiomycota</taxon>
        <taxon>Chytridiomycota incertae sedis</taxon>
        <taxon>Chytridiomycetes</taxon>
        <taxon>Rhizophlyctidales</taxon>
        <taxon>Rhizophlyctidaceae</taxon>
        <taxon>Rhizophlyctis</taxon>
    </lineage>
</organism>